<evidence type="ECO:0000259" key="2">
    <source>
        <dbReference type="Pfam" id="PF12697"/>
    </source>
</evidence>
<evidence type="ECO:0000256" key="1">
    <source>
        <dbReference type="SAM" id="MobiDB-lite"/>
    </source>
</evidence>
<dbReference type="SUPFAM" id="SSF53474">
    <property type="entry name" value="alpha/beta-Hydrolases"/>
    <property type="match status" value="1"/>
</dbReference>
<dbReference type="RefSeq" id="XP_064705891.1">
    <property type="nucleotide sequence ID" value="XM_064846281.1"/>
</dbReference>
<dbReference type="Pfam" id="PF12697">
    <property type="entry name" value="Abhydrolase_6"/>
    <property type="match status" value="1"/>
</dbReference>
<evidence type="ECO:0000313" key="3">
    <source>
        <dbReference type="EMBL" id="KAK5051877.1"/>
    </source>
</evidence>
<name>A0AAV9NC66_9EURO</name>
<dbReference type="InterPro" id="IPR052897">
    <property type="entry name" value="Sec-Metab_Biosynth_Hydrolase"/>
</dbReference>
<comment type="caution">
    <text evidence="3">The sequence shown here is derived from an EMBL/GenBank/DDBJ whole genome shotgun (WGS) entry which is preliminary data.</text>
</comment>
<dbReference type="PANTHER" id="PTHR37017">
    <property type="entry name" value="AB HYDROLASE-1 DOMAIN-CONTAINING PROTEIN-RELATED"/>
    <property type="match status" value="1"/>
</dbReference>
<dbReference type="AlphaFoldDB" id="A0AAV9NC66"/>
<feature type="compositionally biased region" description="Basic and acidic residues" evidence="1">
    <location>
        <begin position="123"/>
        <end position="136"/>
    </location>
</feature>
<gene>
    <name evidence="3" type="ORF">LTR84_002680</name>
</gene>
<dbReference type="GeneID" id="89970879"/>
<feature type="region of interest" description="Disordered" evidence="1">
    <location>
        <begin position="123"/>
        <end position="159"/>
    </location>
</feature>
<reference evidence="3 4" key="1">
    <citation type="submission" date="2023-08" db="EMBL/GenBank/DDBJ databases">
        <title>Black Yeasts Isolated from many extreme environments.</title>
        <authorList>
            <person name="Coleine C."/>
            <person name="Stajich J.E."/>
            <person name="Selbmann L."/>
        </authorList>
    </citation>
    <scope>NUCLEOTIDE SEQUENCE [LARGE SCALE GENOMIC DNA]</scope>
    <source>
        <strain evidence="3 4">CCFEE 5792</strain>
    </source>
</reference>
<proteinExistence type="predicted"/>
<protein>
    <recommendedName>
        <fullName evidence="2">AB hydrolase-1 domain-containing protein</fullName>
    </recommendedName>
</protein>
<dbReference type="PANTHER" id="PTHR37017:SF11">
    <property type="entry name" value="ESTERASE_LIPASE_THIOESTERASE DOMAIN-CONTAINING PROTEIN"/>
    <property type="match status" value="1"/>
</dbReference>
<feature type="domain" description="AB hydrolase-1" evidence="2">
    <location>
        <begin position="6"/>
        <end position="252"/>
    </location>
</feature>
<dbReference type="Gene3D" id="3.40.50.1820">
    <property type="entry name" value="alpha/beta hydrolase"/>
    <property type="match status" value="1"/>
</dbReference>
<organism evidence="3 4">
    <name type="scientific">Exophiala bonariae</name>
    <dbReference type="NCBI Taxonomy" id="1690606"/>
    <lineage>
        <taxon>Eukaryota</taxon>
        <taxon>Fungi</taxon>
        <taxon>Dikarya</taxon>
        <taxon>Ascomycota</taxon>
        <taxon>Pezizomycotina</taxon>
        <taxon>Eurotiomycetes</taxon>
        <taxon>Chaetothyriomycetidae</taxon>
        <taxon>Chaetothyriales</taxon>
        <taxon>Herpotrichiellaceae</taxon>
        <taxon>Exophiala</taxon>
    </lineage>
</organism>
<dbReference type="InterPro" id="IPR029058">
    <property type="entry name" value="AB_hydrolase_fold"/>
</dbReference>
<sequence length="262" mass="28120">MSKPTIVLVPGAWHRPQHLHKVVDGLEKAGYEAQAVALASVDASPPATSWDKDAEGVRDVILKNLDAGKDVIVIAHSYGGFVMSEAVKGLGKKARQDGDGPKAGVLRLIYMCAVAPRKGETVQDKTFPRTEEEAKLAESQMKSMKIGEDGSMRPSPEDAEAASQQLYNRCSPEDIEAAIAQIGTFSIGPLLVPATYTAYLEIPSTYILCENDRAFAPSAQERIIAEGEGAFDVVRCQEGHSPYLSNPGLIVDVIRKAAGEDI</sequence>
<evidence type="ECO:0000313" key="4">
    <source>
        <dbReference type="Proteomes" id="UP001358417"/>
    </source>
</evidence>
<dbReference type="InterPro" id="IPR000073">
    <property type="entry name" value="AB_hydrolase_1"/>
</dbReference>
<accession>A0AAV9NC66</accession>
<dbReference type="Proteomes" id="UP001358417">
    <property type="component" value="Unassembled WGS sequence"/>
</dbReference>
<dbReference type="EMBL" id="JAVRRD010000014">
    <property type="protein sequence ID" value="KAK5051877.1"/>
    <property type="molecule type" value="Genomic_DNA"/>
</dbReference>
<keyword evidence="4" id="KW-1185">Reference proteome</keyword>